<reference evidence="1 2" key="1">
    <citation type="submission" date="2017-05" db="EMBL/GenBank/DDBJ databases">
        <authorList>
            <person name="Song R."/>
            <person name="Chenine A.L."/>
            <person name="Ruprecht R.M."/>
        </authorList>
    </citation>
    <scope>NUCLEOTIDE SEQUENCE [LARGE SCALE GENOMIC DNA]</scope>
    <source>
        <strain evidence="1 2">CECT 8663</strain>
    </source>
</reference>
<evidence type="ECO:0000313" key="2">
    <source>
        <dbReference type="Proteomes" id="UP000220836"/>
    </source>
</evidence>
<evidence type="ECO:0008006" key="3">
    <source>
        <dbReference type="Google" id="ProtNLM"/>
    </source>
</evidence>
<dbReference type="AlphaFoldDB" id="A0A238K2T8"/>
<evidence type="ECO:0000313" key="1">
    <source>
        <dbReference type="EMBL" id="SMX37228.1"/>
    </source>
</evidence>
<proteinExistence type="predicted"/>
<name>A0A238K2T8_9RHOB</name>
<accession>A0A238K2T8</accession>
<organism evidence="1 2">
    <name type="scientific">Pelagimonas varians</name>
    <dbReference type="NCBI Taxonomy" id="696760"/>
    <lineage>
        <taxon>Bacteria</taxon>
        <taxon>Pseudomonadati</taxon>
        <taxon>Pseudomonadota</taxon>
        <taxon>Alphaproteobacteria</taxon>
        <taxon>Rhodobacterales</taxon>
        <taxon>Roseobacteraceae</taxon>
        <taxon>Pelagimonas</taxon>
    </lineage>
</organism>
<keyword evidence="2" id="KW-1185">Reference proteome</keyword>
<protein>
    <recommendedName>
        <fullName evidence="3">Transposase IS116/IS110/IS902 family protein</fullName>
    </recommendedName>
</protein>
<dbReference type="Proteomes" id="UP000220836">
    <property type="component" value="Unassembled WGS sequence"/>
</dbReference>
<dbReference type="EMBL" id="FXYH01000003">
    <property type="protein sequence ID" value="SMX37228.1"/>
    <property type="molecule type" value="Genomic_DNA"/>
</dbReference>
<gene>
    <name evidence="1" type="ORF">PEV8663_00981</name>
</gene>
<sequence length="95" mass="10471">MVRQRKQLINGLRGMVAEFGVYIARDLARVVGFSEAILADQDWDLPDIANEGVHNLCGHLIALHARVRLLRPMSGLGAVTALAIMRQHRGCLSVQ</sequence>